<dbReference type="Proteomes" id="UP000294558">
    <property type="component" value="Unassembled WGS sequence"/>
</dbReference>
<dbReference type="Gene3D" id="3.20.20.60">
    <property type="entry name" value="Phosphoenolpyruvate-binding domains"/>
    <property type="match status" value="1"/>
</dbReference>
<evidence type="ECO:0000259" key="6">
    <source>
        <dbReference type="Pfam" id="PF03328"/>
    </source>
</evidence>
<dbReference type="GO" id="GO:0016829">
    <property type="term" value="F:lyase activity"/>
    <property type="evidence" value="ECO:0007669"/>
    <property type="project" value="UniProtKB-KW"/>
</dbReference>
<dbReference type="PIRSF" id="PIRSF015582">
    <property type="entry name" value="Cit_lyase_B"/>
    <property type="match status" value="1"/>
</dbReference>
<feature type="binding site" evidence="4">
    <location>
        <position position="72"/>
    </location>
    <ligand>
        <name>substrate</name>
    </ligand>
</feature>
<dbReference type="Pfam" id="PF03328">
    <property type="entry name" value="HpcH_HpaI"/>
    <property type="match status" value="1"/>
</dbReference>
<dbReference type="GO" id="GO:0006107">
    <property type="term" value="P:oxaloacetate metabolic process"/>
    <property type="evidence" value="ECO:0007669"/>
    <property type="project" value="TreeGrafter"/>
</dbReference>
<dbReference type="GO" id="GO:0000287">
    <property type="term" value="F:magnesium ion binding"/>
    <property type="evidence" value="ECO:0007669"/>
    <property type="project" value="TreeGrafter"/>
</dbReference>
<accession>A0A4R7I3T8</accession>
<dbReference type="SUPFAM" id="SSF51621">
    <property type="entry name" value="Phosphoenolpyruvate/pyruvate domain"/>
    <property type="match status" value="1"/>
</dbReference>
<evidence type="ECO:0000313" key="8">
    <source>
        <dbReference type="Proteomes" id="UP000294558"/>
    </source>
</evidence>
<dbReference type="InterPro" id="IPR015813">
    <property type="entry name" value="Pyrv/PenolPyrv_kinase-like_dom"/>
</dbReference>
<dbReference type="EMBL" id="SOAU01000001">
    <property type="protein sequence ID" value="TDT18317.1"/>
    <property type="molecule type" value="Genomic_DNA"/>
</dbReference>
<keyword evidence="7" id="KW-0456">Lyase</keyword>
<feature type="binding site" evidence="5">
    <location>
        <position position="162"/>
    </location>
    <ligand>
        <name>Mg(2+)</name>
        <dbReference type="ChEBI" id="CHEBI:18420"/>
    </ligand>
</feature>
<proteinExistence type="predicted"/>
<evidence type="ECO:0000256" key="2">
    <source>
        <dbReference type="ARBA" id="ARBA00022723"/>
    </source>
</evidence>
<dbReference type="PANTHER" id="PTHR32308">
    <property type="entry name" value="LYASE BETA SUBUNIT, PUTATIVE (AFU_ORTHOLOGUE AFUA_4G13030)-RELATED"/>
    <property type="match status" value="1"/>
</dbReference>
<comment type="caution">
    <text evidence="7">The sequence shown here is derived from an EMBL/GenBank/DDBJ whole genome shotgun (WGS) entry which is preliminary data.</text>
</comment>
<feature type="binding site" evidence="4">
    <location>
        <position position="136"/>
    </location>
    <ligand>
        <name>substrate</name>
    </ligand>
</feature>
<evidence type="ECO:0000256" key="4">
    <source>
        <dbReference type="PIRSR" id="PIRSR015582-1"/>
    </source>
</evidence>
<feature type="binding site" evidence="5">
    <location>
        <position position="136"/>
    </location>
    <ligand>
        <name>Mg(2+)</name>
        <dbReference type="ChEBI" id="CHEBI:18420"/>
    </ligand>
</feature>
<dbReference type="InterPro" id="IPR040442">
    <property type="entry name" value="Pyrv_kinase-like_dom_sf"/>
</dbReference>
<dbReference type="AlphaFoldDB" id="A0A4R7I3T8"/>
<evidence type="ECO:0000256" key="3">
    <source>
        <dbReference type="ARBA" id="ARBA00022842"/>
    </source>
</evidence>
<dbReference type="PANTHER" id="PTHR32308:SF10">
    <property type="entry name" value="CITRATE LYASE SUBUNIT BETA"/>
    <property type="match status" value="1"/>
</dbReference>
<keyword evidence="8" id="KW-1185">Reference proteome</keyword>
<evidence type="ECO:0000313" key="7">
    <source>
        <dbReference type="EMBL" id="TDT18317.1"/>
    </source>
</evidence>
<keyword evidence="3 5" id="KW-0460">Magnesium</keyword>
<gene>
    <name evidence="7" type="ORF">BDK89_3936</name>
</gene>
<feature type="domain" description="HpcH/HpaI aldolase/citrate lyase" evidence="6">
    <location>
        <begin position="10"/>
        <end position="232"/>
    </location>
</feature>
<organism evidence="7 8">
    <name type="scientific">Ilumatobacter fluminis</name>
    <dbReference type="NCBI Taxonomy" id="467091"/>
    <lineage>
        <taxon>Bacteria</taxon>
        <taxon>Bacillati</taxon>
        <taxon>Actinomycetota</taxon>
        <taxon>Acidimicrobiia</taxon>
        <taxon>Acidimicrobiales</taxon>
        <taxon>Ilumatobacteraceae</taxon>
        <taxon>Ilumatobacter</taxon>
    </lineage>
</organism>
<keyword evidence="2 5" id="KW-0479">Metal-binding</keyword>
<protein>
    <submittedName>
        <fullName evidence="7">Citrate lyase subunit beta/citryl-CoA lyase</fullName>
    </submittedName>
</protein>
<comment type="cofactor">
    <cofactor evidence="1">
        <name>Mg(2+)</name>
        <dbReference type="ChEBI" id="CHEBI:18420"/>
    </cofactor>
</comment>
<dbReference type="InterPro" id="IPR005000">
    <property type="entry name" value="Aldolase/citrate-lyase_domain"/>
</dbReference>
<dbReference type="InterPro" id="IPR011206">
    <property type="entry name" value="Citrate_lyase_beta/mcl1/mcl2"/>
</dbReference>
<sequence>MSLADRRLHRSYLYASAERPEHCRKAWASTADAVIFDLEDAVAPANKQVARASLVGLLDELRSRPVGSLHVRVNRGPDGHYDHDDVVAAVADGVDGLRLPKAESADALREVVGWIDAAAADAGVDPAAIGLYPTIESVAGLTAIDTIAGADRVARIAFGSTDFLADMALLAPDDEQLATVAARSAIVIASRSAEIGPPIDSVHTAIDDVAGLEAGARWARSLGFFGKSIVHPRQIEAVHRVFTPTEAEIEAARRTVEAHQLNDAAGRGASAEAGAFVDAAVAARARNLVALAQHFEESS</sequence>
<reference evidence="7 8" key="1">
    <citation type="submission" date="2019-03" db="EMBL/GenBank/DDBJ databases">
        <title>Sequencing the genomes of 1000 actinobacteria strains.</title>
        <authorList>
            <person name="Klenk H.-P."/>
        </authorList>
    </citation>
    <scope>NUCLEOTIDE SEQUENCE [LARGE SCALE GENOMIC DNA]</scope>
    <source>
        <strain evidence="7 8">DSM 18936</strain>
    </source>
</reference>
<name>A0A4R7I3T8_9ACTN</name>
<evidence type="ECO:0000256" key="1">
    <source>
        <dbReference type="ARBA" id="ARBA00001946"/>
    </source>
</evidence>
<evidence type="ECO:0000256" key="5">
    <source>
        <dbReference type="PIRSR" id="PIRSR015582-2"/>
    </source>
</evidence>